<dbReference type="GO" id="GO:0004497">
    <property type="term" value="F:monooxygenase activity"/>
    <property type="evidence" value="ECO:0007669"/>
    <property type="project" value="UniProtKB-KW"/>
</dbReference>
<proteinExistence type="predicted"/>
<dbReference type="SUPFAM" id="SSF54909">
    <property type="entry name" value="Dimeric alpha+beta barrel"/>
    <property type="match status" value="1"/>
</dbReference>
<evidence type="ECO:0000313" key="2">
    <source>
        <dbReference type="EMBL" id="NEC34790.1"/>
    </source>
</evidence>
<dbReference type="Pfam" id="PF03992">
    <property type="entry name" value="ABM"/>
    <property type="match status" value="1"/>
</dbReference>
<sequence length="124" mass="13991">MSTISAQRPLMTYINVFHCKPEKQQALSAAIRKETDEVVRHMPGFVSANVHCSTDGSRVTNYAQWSELSAFQKHIRSEEGRALILELHKYADDVDVHVYQVDWIVSGEDEGDLEGGDDGEGERR</sequence>
<evidence type="ECO:0000313" key="3">
    <source>
        <dbReference type="Proteomes" id="UP000475666"/>
    </source>
</evidence>
<reference evidence="2 3" key="1">
    <citation type="submission" date="2020-01" db="EMBL/GenBank/DDBJ databases">
        <title>Insect and environment-associated Actinomycetes.</title>
        <authorList>
            <person name="Currrie C."/>
            <person name="Chevrette M."/>
            <person name="Carlson C."/>
            <person name="Stubbendieck R."/>
            <person name="Wendt-Pienkowski E."/>
        </authorList>
    </citation>
    <scope>NUCLEOTIDE SEQUENCE [LARGE SCALE GENOMIC DNA]</scope>
    <source>
        <strain evidence="2 3">SID7739</strain>
    </source>
</reference>
<protein>
    <submittedName>
        <fullName evidence="2">Antibiotic biosynthesis monooxygenase</fullName>
    </submittedName>
</protein>
<dbReference type="EMBL" id="JAAGMQ010000481">
    <property type="protein sequence ID" value="NEC34790.1"/>
    <property type="molecule type" value="Genomic_DNA"/>
</dbReference>
<dbReference type="PROSITE" id="PS51725">
    <property type="entry name" value="ABM"/>
    <property type="match status" value="1"/>
</dbReference>
<dbReference type="AlphaFoldDB" id="A0A6G3TDL3"/>
<dbReference type="Gene3D" id="3.30.70.100">
    <property type="match status" value="1"/>
</dbReference>
<comment type="caution">
    <text evidence="2">The sequence shown here is derived from an EMBL/GenBank/DDBJ whole genome shotgun (WGS) entry which is preliminary data.</text>
</comment>
<gene>
    <name evidence="2" type="ORF">G3I66_16700</name>
</gene>
<dbReference type="RefSeq" id="WP_109033057.1">
    <property type="nucleotide sequence ID" value="NZ_BEWD01000007.1"/>
</dbReference>
<organism evidence="2 3">
    <name type="scientific">Streptomyces rubrogriseus</name>
    <dbReference type="NCBI Taxonomy" id="194673"/>
    <lineage>
        <taxon>Bacteria</taxon>
        <taxon>Bacillati</taxon>
        <taxon>Actinomycetota</taxon>
        <taxon>Actinomycetes</taxon>
        <taxon>Kitasatosporales</taxon>
        <taxon>Streptomycetaceae</taxon>
        <taxon>Streptomyces</taxon>
        <taxon>Streptomyces violaceoruber group</taxon>
    </lineage>
</organism>
<evidence type="ECO:0000259" key="1">
    <source>
        <dbReference type="PROSITE" id="PS51725"/>
    </source>
</evidence>
<accession>A0A6G3TDL3</accession>
<keyword evidence="2" id="KW-0560">Oxidoreductase</keyword>
<dbReference type="InterPro" id="IPR011008">
    <property type="entry name" value="Dimeric_a/b-barrel"/>
</dbReference>
<dbReference type="Proteomes" id="UP000475666">
    <property type="component" value="Unassembled WGS sequence"/>
</dbReference>
<keyword evidence="2" id="KW-0503">Monooxygenase</keyword>
<dbReference type="GeneID" id="96650686"/>
<dbReference type="InterPro" id="IPR007138">
    <property type="entry name" value="ABM_dom"/>
</dbReference>
<feature type="domain" description="ABM" evidence="1">
    <location>
        <begin position="11"/>
        <end position="99"/>
    </location>
</feature>
<name>A0A6G3TDL3_9ACTN</name>